<gene>
    <name evidence="3" type="ORF">EV666_103298</name>
</gene>
<dbReference type="AlphaFoldDB" id="A0A4R2GVB5"/>
<comment type="caution">
    <text evidence="3">The sequence shown here is derived from an EMBL/GenBank/DDBJ whole genome shotgun (WGS) entry which is preliminary data.</text>
</comment>
<dbReference type="Proteomes" id="UP000294881">
    <property type="component" value="Unassembled WGS sequence"/>
</dbReference>
<sequence length="593" mass="61466">MRRDAVMRGLLGKFSETFQARRSGRRAGGRLAASQAAPCPAQGERALDPAQGLLACHMASWSWDLASDRLVWGPTAMAALGFDRRRHLSSGKAWASLAAPGSGESRADVIHGAAGVDHGEGAPFRCRYVVNAGRGLCVIEERGRWHAGPDGRPARAEGVMRVCPIDGRPPDAPLAGRRIQPARDIVTRTLTAMLHDPARGLRSVSAGVCLLTPRTSDVSASDPAMTDLAAAAIARRLRRTDVVAVLDPGQFALILNGCDSAQGRQAAAAVARNVERACPGLQAHVGLVTASDGAGDASSLLERASEAARQAAEAGEMVAVLAPRARRRPATRPAAMSMPDVIALLNGRDIVLGRRRLVDLDGADLRLEEALPVAACDGGAGVMGPGSLAPVAAQMNLSGLLDQRMLEQTVRLLAADPAAHMLLCIAPATLVSPEWRGAVAAWLAAHPGVSARLVIALDEKAFAPAESPPARHGTPKESAPETGPMEVGNSCHDDGEGQATGADAPGRGPGHDPRAIAQHLAMMKALGVSVGVTGFGLGWLKLEDLSAMAVDVVCMSGLFVNESLSLVGPDRFVVRALVDGVREIGAAVVAPAP</sequence>
<dbReference type="Gene3D" id="3.20.20.450">
    <property type="entry name" value="EAL domain"/>
    <property type="match status" value="1"/>
</dbReference>
<protein>
    <submittedName>
        <fullName evidence="3">EAL domain-containing protein (Putative c-di-GMP-specific phosphodiesterase class I)</fullName>
    </submittedName>
</protein>
<dbReference type="InterPro" id="IPR043128">
    <property type="entry name" value="Rev_trsase/Diguanyl_cyclase"/>
</dbReference>
<dbReference type="Gene3D" id="3.30.70.270">
    <property type="match status" value="1"/>
</dbReference>
<evidence type="ECO:0000256" key="1">
    <source>
        <dbReference type="SAM" id="MobiDB-lite"/>
    </source>
</evidence>
<dbReference type="InterPro" id="IPR029787">
    <property type="entry name" value="Nucleotide_cyclase"/>
</dbReference>
<name>A0A4R2GVB5_9HYPH</name>
<accession>A0A4R2GVB5</accession>
<dbReference type="PROSITE" id="PS50883">
    <property type="entry name" value="EAL"/>
    <property type="match status" value="1"/>
</dbReference>
<feature type="domain" description="EAL" evidence="2">
    <location>
        <begin position="331"/>
        <end position="593"/>
    </location>
</feature>
<proteinExistence type="predicted"/>
<dbReference type="SUPFAM" id="SSF55073">
    <property type="entry name" value="Nucleotide cyclase"/>
    <property type="match status" value="1"/>
</dbReference>
<dbReference type="Gene3D" id="3.30.450.20">
    <property type="entry name" value="PAS domain"/>
    <property type="match status" value="1"/>
</dbReference>
<feature type="region of interest" description="Disordered" evidence="1">
    <location>
        <begin position="464"/>
        <end position="514"/>
    </location>
</feature>
<dbReference type="PANTHER" id="PTHR33121">
    <property type="entry name" value="CYCLIC DI-GMP PHOSPHODIESTERASE PDEF"/>
    <property type="match status" value="1"/>
</dbReference>
<dbReference type="InterPro" id="IPR035919">
    <property type="entry name" value="EAL_sf"/>
</dbReference>
<dbReference type="SUPFAM" id="SSF141868">
    <property type="entry name" value="EAL domain-like"/>
    <property type="match status" value="1"/>
</dbReference>
<organism evidence="3 4">
    <name type="scientific">Camelimonas lactis</name>
    <dbReference type="NCBI Taxonomy" id="659006"/>
    <lineage>
        <taxon>Bacteria</taxon>
        <taxon>Pseudomonadati</taxon>
        <taxon>Pseudomonadota</taxon>
        <taxon>Alphaproteobacteria</taxon>
        <taxon>Hyphomicrobiales</taxon>
        <taxon>Chelatococcaceae</taxon>
        <taxon>Camelimonas</taxon>
    </lineage>
</organism>
<dbReference type="InterPro" id="IPR001633">
    <property type="entry name" value="EAL_dom"/>
</dbReference>
<dbReference type="EMBL" id="SLWL01000003">
    <property type="protein sequence ID" value="TCO14789.1"/>
    <property type="molecule type" value="Genomic_DNA"/>
</dbReference>
<dbReference type="InterPro" id="IPR050706">
    <property type="entry name" value="Cyclic-di-GMP_PDE-like"/>
</dbReference>
<reference evidence="3 4" key="1">
    <citation type="submission" date="2019-03" db="EMBL/GenBank/DDBJ databases">
        <title>Genomic Encyclopedia of Type Strains, Phase IV (KMG-IV): sequencing the most valuable type-strain genomes for metagenomic binning, comparative biology and taxonomic classification.</title>
        <authorList>
            <person name="Goeker M."/>
        </authorList>
    </citation>
    <scope>NUCLEOTIDE SEQUENCE [LARGE SCALE GENOMIC DNA]</scope>
    <source>
        <strain evidence="3 4">DSM 22958</strain>
    </source>
</reference>
<evidence type="ECO:0000259" key="2">
    <source>
        <dbReference type="PROSITE" id="PS50883"/>
    </source>
</evidence>
<dbReference type="PANTHER" id="PTHR33121:SF79">
    <property type="entry name" value="CYCLIC DI-GMP PHOSPHODIESTERASE PDED-RELATED"/>
    <property type="match status" value="1"/>
</dbReference>
<dbReference type="GO" id="GO:0071111">
    <property type="term" value="F:cyclic-guanylate-specific phosphodiesterase activity"/>
    <property type="evidence" value="ECO:0007669"/>
    <property type="project" value="InterPro"/>
</dbReference>
<evidence type="ECO:0000313" key="3">
    <source>
        <dbReference type="EMBL" id="TCO14789.1"/>
    </source>
</evidence>
<evidence type="ECO:0000313" key="4">
    <source>
        <dbReference type="Proteomes" id="UP000294881"/>
    </source>
</evidence>
<keyword evidence="4" id="KW-1185">Reference proteome</keyword>